<evidence type="ECO:0000259" key="1">
    <source>
        <dbReference type="Pfam" id="PF00561"/>
    </source>
</evidence>
<evidence type="ECO:0000313" key="3">
    <source>
        <dbReference type="Proteomes" id="UP000095085"/>
    </source>
</evidence>
<dbReference type="InterPro" id="IPR000073">
    <property type="entry name" value="AB_hydrolase_1"/>
</dbReference>
<proteinExistence type="predicted"/>
<dbReference type="GO" id="GO:0006654">
    <property type="term" value="P:phosphatidic acid biosynthetic process"/>
    <property type="evidence" value="ECO:0007669"/>
    <property type="project" value="TreeGrafter"/>
</dbReference>
<organism evidence="2 3">
    <name type="scientific">Hyphopichia burtonii NRRL Y-1933</name>
    <dbReference type="NCBI Taxonomy" id="984485"/>
    <lineage>
        <taxon>Eukaryota</taxon>
        <taxon>Fungi</taxon>
        <taxon>Dikarya</taxon>
        <taxon>Ascomycota</taxon>
        <taxon>Saccharomycotina</taxon>
        <taxon>Pichiomycetes</taxon>
        <taxon>Debaryomycetaceae</taxon>
        <taxon>Hyphopichia</taxon>
    </lineage>
</organism>
<dbReference type="EMBL" id="KV454539">
    <property type="protein sequence ID" value="ODV68729.1"/>
    <property type="molecule type" value="Genomic_DNA"/>
</dbReference>
<gene>
    <name evidence="2" type="ORF">HYPBUDRAFT_147269</name>
</gene>
<dbReference type="OrthoDB" id="7457040at2759"/>
<dbReference type="Pfam" id="PF00561">
    <property type="entry name" value="Abhydrolase_1"/>
    <property type="match status" value="1"/>
</dbReference>
<dbReference type="STRING" id="984485.A0A1E4RN99"/>
<keyword evidence="3" id="KW-1185">Reference proteome</keyword>
<dbReference type="SUPFAM" id="SSF53474">
    <property type="entry name" value="alpha/beta-Hydrolases"/>
    <property type="match status" value="1"/>
</dbReference>
<keyword evidence="2" id="KW-0378">Hydrolase</keyword>
<dbReference type="GeneID" id="30994585"/>
<protein>
    <submittedName>
        <fullName evidence="2">Alpha/beta-hydrolase</fullName>
    </submittedName>
</protein>
<name>A0A1E4RN99_9ASCO</name>
<dbReference type="InterPro" id="IPR029058">
    <property type="entry name" value="AB_hydrolase_fold"/>
</dbReference>
<reference evidence="3" key="1">
    <citation type="submission" date="2016-05" db="EMBL/GenBank/DDBJ databases">
        <title>Comparative genomics of biotechnologically important yeasts.</title>
        <authorList>
            <consortium name="DOE Joint Genome Institute"/>
            <person name="Riley R."/>
            <person name="Haridas S."/>
            <person name="Wolfe K.H."/>
            <person name="Lopes M.R."/>
            <person name="Hittinger C.T."/>
            <person name="Goker M."/>
            <person name="Salamov A."/>
            <person name="Wisecaver J."/>
            <person name="Long T.M."/>
            <person name="Aerts A.L."/>
            <person name="Barry K."/>
            <person name="Choi C."/>
            <person name="Clum A."/>
            <person name="Coughlan A.Y."/>
            <person name="Deshpande S."/>
            <person name="Douglass A.P."/>
            <person name="Hanson S.J."/>
            <person name="Klenk H.-P."/>
            <person name="Labutti K."/>
            <person name="Lapidus A."/>
            <person name="Lindquist E."/>
            <person name="Lipzen A."/>
            <person name="Meier-Kolthoff J.P."/>
            <person name="Ohm R.A."/>
            <person name="Otillar R.P."/>
            <person name="Pangilinan J."/>
            <person name="Peng Y."/>
            <person name="Rokas A."/>
            <person name="Rosa C.A."/>
            <person name="Scheuner C."/>
            <person name="Sibirny A.A."/>
            <person name="Slot J.C."/>
            <person name="Stielow J.B."/>
            <person name="Sun H."/>
            <person name="Kurtzman C.P."/>
            <person name="Blackwell M."/>
            <person name="Grigoriev I.V."/>
            <person name="Jeffries T.W."/>
        </authorList>
    </citation>
    <scope>NUCLEOTIDE SEQUENCE [LARGE SCALE GENOMIC DNA]</scope>
    <source>
        <strain evidence="3">NRRL Y-1933</strain>
    </source>
</reference>
<accession>A0A1E4RN99</accession>
<dbReference type="GO" id="GO:0042171">
    <property type="term" value="F:lysophosphatidic acid acyltransferase activity"/>
    <property type="evidence" value="ECO:0007669"/>
    <property type="project" value="TreeGrafter"/>
</dbReference>
<dbReference type="PANTHER" id="PTHR42886:SF23">
    <property type="entry name" value="1-ACYLGLYCEROL-3-PHOSPHATE O-ACYLTRANSFERASE ICT1-RELATED"/>
    <property type="match status" value="1"/>
</dbReference>
<dbReference type="GO" id="GO:0004623">
    <property type="term" value="F:phospholipase A2 activity"/>
    <property type="evidence" value="ECO:0007669"/>
    <property type="project" value="TreeGrafter"/>
</dbReference>
<dbReference type="AlphaFoldDB" id="A0A1E4RN99"/>
<dbReference type="RefSeq" id="XP_020077796.1">
    <property type="nucleotide sequence ID" value="XM_020220035.1"/>
</dbReference>
<dbReference type="GO" id="GO:0005743">
    <property type="term" value="C:mitochondrial inner membrane"/>
    <property type="evidence" value="ECO:0007669"/>
    <property type="project" value="TreeGrafter"/>
</dbReference>
<dbReference type="GO" id="GO:0055088">
    <property type="term" value="P:lipid homeostasis"/>
    <property type="evidence" value="ECO:0007669"/>
    <property type="project" value="TreeGrafter"/>
</dbReference>
<sequence>MLVLSHINRKTIRCRLPYVAQAIRQFNLPPNYKPNTAIVDDLPFAKSFEIWYNSFQPNRLRTLQDELVKLMLSPEYVENTGLKHKNLKVPIDGEGNYINELQFEIVNNSDLPTKHIVFIHGYGASLGCFARNFQLINKLRDLKHNYTIHFLDNISFGLSSNPKIKDESGMDSIKITSAPKIRLNDNKPTDPKKLHNKYYKLIDSYELDIEEFKKYQDNFKPILEKIENYYLSAIENWRINSKIDQIDFLVGHSYGGYWSASYALKHQENLKDLILLSPVGVERHVHSIKNPLNLDIIKKLDNGLTQFRPTLDPSSNNFLSRWPILSNDHINKWYKWQALLPRFLKFFGPFGVDMYYKMWYLKLFKINKLIHKKGGAKRVFKNSNDLIYGTNKECLLIIEYLYNSITSWTKSDYYIKYLLTPSTVSKWPLFDKFTDEETRLKKLDNPMNIHFLYGQYDFMNAEAGAKLSDQINQLQDQQISKLHKVSEGGHNLYIDNPFEVNQLIHDIIKEID</sequence>
<evidence type="ECO:0000313" key="2">
    <source>
        <dbReference type="EMBL" id="ODV68729.1"/>
    </source>
</evidence>
<dbReference type="GO" id="GO:0035965">
    <property type="term" value="P:cardiolipin acyl-chain remodeling"/>
    <property type="evidence" value="ECO:0007669"/>
    <property type="project" value="TreeGrafter"/>
</dbReference>
<dbReference type="Proteomes" id="UP000095085">
    <property type="component" value="Unassembled WGS sequence"/>
</dbReference>
<dbReference type="PANTHER" id="PTHR42886">
    <property type="entry name" value="RE40534P-RELATED"/>
    <property type="match status" value="1"/>
</dbReference>
<feature type="domain" description="AB hydrolase-1" evidence="1">
    <location>
        <begin position="114"/>
        <end position="283"/>
    </location>
</feature>
<dbReference type="Gene3D" id="3.40.50.1820">
    <property type="entry name" value="alpha/beta hydrolase"/>
    <property type="match status" value="1"/>
</dbReference>